<name>A0A0H5DF73_9RHOB</name>
<evidence type="ECO:0000313" key="3">
    <source>
        <dbReference type="Proteomes" id="UP000043764"/>
    </source>
</evidence>
<evidence type="ECO:0000313" key="2">
    <source>
        <dbReference type="EMBL" id="CRL10125.1"/>
    </source>
</evidence>
<organism evidence="2 3">
    <name type="scientific">Phaeobacter italicus</name>
    <dbReference type="NCBI Taxonomy" id="481446"/>
    <lineage>
        <taxon>Bacteria</taxon>
        <taxon>Pseudomonadati</taxon>
        <taxon>Pseudomonadota</taxon>
        <taxon>Alphaproteobacteria</taxon>
        <taxon>Rhodobacterales</taxon>
        <taxon>Roseobacteraceae</taxon>
        <taxon>Phaeobacter</taxon>
    </lineage>
</organism>
<feature type="region of interest" description="Disordered" evidence="1">
    <location>
        <begin position="196"/>
        <end position="215"/>
    </location>
</feature>
<accession>A0A0H5DF73</accession>
<keyword evidence="3" id="KW-1185">Reference proteome</keyword>
<dbReference type="EMBL" id="CVRL01000013">
    <property type="protein sequence ID" value="CRL10125.1"/>
    <property type="molecule type" value="Genomic_DNA"/>
</dbReference>
<proteinExistence type="predicted"/>
<dbReference type="Proteomes" id="UP000043764">
    <property type="component" value="Unassembled WGS sequence"/>
</dbReference>
<reference evidence="3" key="1">
    <citation type="submission" date="2015-05" db="EMBL/GenBank/DDBJ databases">
        <authorList>
            <person name="Rodrigo-Torres Lidia"/>
            <person name="Arahal R.David."/>
        </authorList>
    </citation>
    <scope>NUCLEOTIDE SEQUENCE [LARGE SCALE GENOMIC DNA]</scope>
    <source>
        <strain evidence="3">CECT 7321</strain>
    </source>
</reference>
<gene>
    <name evidence="2" type="ORF">NIT7321_00968</name>
</gene>
<protein>
    <submittedName>
        <fullName evidence="2">Uncharacterized protein</fullName>
    </submittedName>
</protein>
<sequence>MRFQIRESELPRRMRQFLADIDSGTAYAADTLQKSRPALSSCLCGLIDTARQYSLPFELNSRTAEAMLSRLADAGWTQNSLSSQRTYLRHYAYETGEGVEWALATGANDRRPVELVFRTHFWTPYRSLIPMLTEQGVEDRLIRLSDRWLRHRENVKCLTLDHVLAFKADPRNLGKLAEFMTAIDPGNPDTRLLQEAQRKRRSKAKGRTKQPAYGNLPEPFLSQAKAISSVPGDRGGLSGSRVKVMGSAIRRLLRSAANHGLEPELTMDTARAFAADLLADGLKTISAAGYCDFLGYFAKHAGYPKEISDALLETHWALKADAKEELREKEIKLARNPFGLVDFAITAHELLLRTPDENDIRNRRRDYTLAGAIALLCKLPIRAKDIREGKIGEEFYRDSESWNVDLETSKTGQKIKGRLAECLTPYLDAVLLMDTEPKHLWQIYDTRLGTALFANPARDWKNYGREWLRRNMVEKTGHSAHIVRSLIYDICVLDDDLDLRVARALCGHGHETSRMFYEINADRYRRDQALKQLATIEGSLTI</sequence>
<feature type="compositionally biased region" description="Basic residues" evidence="1">
    <location>
        <begin position="198"/>
        <end position="208"/>
    </location>
</feature>
<evidence type="ECO:0000256" key="1">
    <source>
        <dbReference type="SAM" id="MobiDB-lite"/>
    </source>
</evidence>
<dbReference type="AlphaFoldDB" id="A0A0H5DF73"/>